<feature type="transmembrane region" description="Helical" evidence="2">
    <location>
        <begin position="12"/>
        <end position="30"/>
    </location>
</feature>
<comment type="caution">
    <text evidence="3">The sequence shown here is derived from an EMBL/GenBank/DDBJ whole genome shotgun (WGS) entry which is preliminary data.</text>
</comment>
<name>A0A7Y1MV39_9PSED</name>
<proteinExistence type="predicted"/>
<accession>A0A7Y1MV39</accession>
<evidence type="ECO:0000256" key="2">
    <source>
        <dbReference type="SAM" id="Phobius"/>
    </source>
</evidence>
<keyword evidence="1" id="KW-0175">Coiled coil</keyword>
<dbReference type="AlphaFoldDB" id="A0A7Y1MV39"/>
<reference evidence="3 4" key="1">
    <citation type="journal article" date="2020" name="Front. Microbiol.">
        <title>Genetic Organization of the aprX-lipA2 Operon Affects the Proteolytic Potential of Pseudomonas Species in Milk.</title>
        <authorList>
            <person name="Maier C."/>
            <person name="Huptas C."/>
            <person name="von Neubeck M."/>
            <person name="Scherer S."/>
            <person name="Wenning M."/>
            <person name="Lucking G."/>
        </authorList>
    </citation>
    <scope>NUCLEOTIDE SEQUENCE [LARGE SCALE GENOMIC DNA]</scope>
    <source>
        <strain evidence="3 4">G4779</strain>
    </source>
</reference>
<feature type="coiled-coil region" evidence="1">
    <location>
        <begin position="72"/>
        <end position="106"/>
    </location>
</feature>
<evidence type="ECO:0000313" key="4">
    <source>
        <dbReference type="Proteomes" id="UP000542111"/>
    </source>
</evidence>
<evidence type="ECO:0000313" key="3">
    <source>
        <dbReference type="EMBL" id="NNA98900.1"/>
    </source>
</evidence>
<gene>
    <name evidence="3" type="ORF">HBO33_27480</name>
</gene>
<dbReference type="EMBL" id="JAAQYP010000072">
    <property type="protein sequence ID" value="NNA98900.1"/>
    <property type="molecule type" value="Genomic_DNA"/>
</dbReference>
<dbReference type="Proteomes" id="UP000542111">
    <property type="component" value="Unassembled WGS sequence"/>
</dbReference>
<protein>
    <submittedName>
        <fullName evidence="3">TIGR03752 family integrating conjugative element protein</fullName>
    </submittedName>
</protein>
<dbReference type="InterPro" id="IPR021207">
    <property type="entry name" value="Integr_conj_element_PFL4705"/>
</dbReference>
<keyword evidence="2" id="KW-1133">Transmembrane helix</keyword>
<keyword evidence="2" id="KW-0812">Transmembrane</keyword>
<keyword evidence="2" id="KW-0472">Membrane</keyword>
<evidence type="ECO:0000256" key="1">
    <source>
        <dbReference type="SAM" id="Coils"/>
    </source>
</evidence>
<sequence length="493" mass="52155">MAAVNSNPLLKYLVIPFAIVAIIVMLRLFGSSAPTPQDQPSESLTLTADQAKALGVDGDTPSDTLRTIVAESRQLKEQVSNALKNNDELKQQNEKLQNRLQNIDQSVTTKLDNAQESLRQQAQQQNQSMLDSLQKQFDALSSKELGTANGADLPIGFGLQPGDGQDFQKAPETVWIDPQDARPVDINGNPIPAGSNQTATRFNFPSAFGEAVERGQNTLNTATQNTAAQISAQEARKQVRKVYTLPQNSTLMGSVAMSALIGRVPVDGTVNDPYPFKVLIGPDNLTANGIDLPDVVGAVASGSASGDWTLSCVRGQIRSLTFVFNDGTVRTLPAPAEEVTANQGSNSGNPQSIQGGLGWISDAYGIPCISGERKSNATQYIGSQSLITAAGAAAASLIKTENNNNTFVATPSGTIGSVGISGSEAMGKVIGQGVSDISSWVNKLYGQAFAAIYVQPGAKVAIHLDQQLTIDYELKGRKVDYRSGASHVSTHLD</sequence>
<organism evidence="3 4">
    <name type="scientific">Pseudomonas gessardii</name>
    <dbReference type="NCBI Taxonomy" id="78544"/>
    <lineage>
        <taxon>Bacteria</taxon>
        <taxon>Pseudomonadati</taxon>
        <taxon>Pseudomonadota</taxon>
        <taxon>Gammaproteobacteria</taxon>
        <taxon>Pseudomonadales</taxon>
        <taxon>Pseudomonadaceae</taxon>
        <taxon>Pseudomonas</taxon>
    </lineage>
</organism>
<dbReference type="NCBIfam" id="TIGR03752">
    <property type="entry name" value="conj_TIGR03752"/>
    <property type="match status" value="1"/>
</dbReference>